<keyword evidence="2" id="KW-0413">Isomerase</keyword>
<dbReference type="Gene3D" id="3.10.450.50">
    <property type="match status" value="1"/>
</dbReference>
<proteinExistence type="predicted"/>
<reference evidence="2 3" key="1">
    <citation type="submission" date="2017-05" db="EMBL/GenBank/DDBJ databases">
        <title>Isolation of Rhodococcus sp. S2-17 biodegrading of BP-3.</title>
        <authorList>
            <person name="Lee Y."/>
            <person name="Kim K.H."/>
            <person name="Chun B.H."/>
            <person name="Jung H.S."/>
            <person name="Jeon C.O."/>
        </authorList>
    </citation>
    <scope>NUCLEOTIDE SEQUENCE [LARGE SCALE GENOMIC DNA]</scope>
    <source>
        <strain evidence="2 3">S2-17</strain>
        <plasmid evidence="3">prb98</plasmid>
    </source>
</reference>
<dbReference type="AlphaFoldDB" id="A0A2S2C734"/>
<evidence type="ECO:0000259" key="1">
    <source>
        <dbReference type="Pfam" id="PF12680"/>
    </source>
</evidence>
<dbReference type="OrthoDB" id="3574881at2"/>
<dbReference type="Pfam" id="PF12680">
    <property type="entry name" value="SnoaL_2"/>
    <property type="match status" value="1"/>
</dbReference>
<dbReference type="KEGG" id="roz:CBI38_34450"/>
<feature type="domain" description="SnoaL-like" evidence="1">
    <location>
        <begin position="8"/>
        <end position="113"/>
    </location>
</feature>
<keyword evidence="2" id="KW-0614">Plasmid</keyword>
<dbReference type="InterPro" id="IPR037401">
    <property type="entry name" value="SnoaL-like"/>
</dbReference>
<dbReference type="EMBL" id="CP021355">
    <property type="protein sequence ID" value="AWK76707.1"/>
    <property type="molecule type" value="Genomic_DNA"/>
</dbReference>
<dbReference type="InterPro" id="IPR032710">
    <property type="entry name" value="NTF2-like_dom_sf"/>
</dbReference>
<dbReference type="PANTHER" id="PTHR41252:SF1">
    <property type="entry name" value="BLR2505 PROTEIN"/>
    <property type="match status" value="1"/>
</dbReference>
<keyword evidence="3" id="KW-1185">Reference proteome</keyword>
<gene>
    <name evidence="2" type="ORF">CBI38_34450</name>
</gene>
<name>A0A2S2C734_9NOCA</name>
<dbReference type="PANTHER" id="PTHR41252">
    <property type="entry name" value="BLR2505 PROTEIN"/>
    <property type="match status" value="1"/>
</dbReference>
<organism evidence="2 3">
    <name type="scientific">Rhodococcus oxybenzonivorans</name>
    <dbReference type="NCBI Taxonomy" id="1990687"/>
    <lineage>
        <taxon>Bacteria</taxon>
        <taxon>Bacillati</taxon>
        <taxon>Actinomycetota</taxon>
        <taxon>Actinomycetes</taxon>
        <taxon>Mycobacteriales</taxon>
        <taxon>Nocardiaceae</taxon>
        <taxon>Rhodococcus</taxon>
    </lineage>
</organism>
<sequence>MKDSITVVREFTDGLRAGDVPACLDLLDEAIVFSEADSLPFGGDYVGRNGFLGMLRAVNRDFRVDLEQPEIATAGCRILVTVRGMFTSRVTGRSLALDCVDLYQVRDGKIVRVDVFYKDSHALTELCREEVAAAATGQPHSTTPDDRDEFR</sequence>
<evidence type="ECO:0000313" key="3">
    <source>
        <dbReference type="Proteomes" id="UP000245711"/>
    </source>
</evidence>
<protein>
    <submittedName>
        <fullName evidence="2">Ketosteroid isomerase</fullName>
    </submittedName>
</protein>
<geneLocation type="plasmid" evidence="3">
    <name>prb98</name>
</geneLocation>
<dbReference type="Proteomes" id="UP000245711">
    <property type="component" value="Plasmid pRB98"/>
</dbReference>
<dbReference type="GO" id="GO:0016853">
    <property type="term" value="F:isomerase activity"/>
    <property type="evidence" value="ECO:0007669"/>
    <property type="project" value="UniProtKB-KW"/>
</dbReference>
<dbReference type="SUPFAM" id="SSF54427">
    <property type="entry name" value="NTF2-like"/>
    <property type="match status" value="1"/>
</dbReference>
<evidence type="ECO:0000313" key="2">
    <source>
        <dbReference type="EMBL" id="AWK76707.1"/>
    </source>
</evidence>
<accession>A0A2S2C734</accession>